<keyword evidence="2" id="KW-1185">Reference proteome</keyword>
<dbReference type="EMBL" id="JAPQYE010000011">
    <property type="protein sequence ID" value="MCZ0730670.1"/>
    <property type="molecule type" value="Genomic_DNA"/>
</dbReference>
<name>A0ABT4HKE6_MYCIR</name>
<reference evidence="1" key="1">
    <citation type="submission" date="2022-12" db="EMBL/GenBank/DDBJ databases">
        <title>Whole genome sequence of Mycolicibacterium iranicum strain SBH312.</title>
        <authorList>
            <person name="Jani J."/>
            <person name="Arifin Mustapha Z."/>
            <person name="Ahmed K."/>
            <person name="Kai Ling C."/>
        </authorList>
    </citation>
    <scope>NUCLEOTIDE SEQUENCE</scope>
    <source>
        <strain evidence="1">SBH312</strain>
    </source>
</reference>
<dbReference type="Proteomes" id="UP001084650">
    <property type="component" value="Unassembled WGS sequence"/>
</dbReference>
<protein>
    <submittedName>
        <fullName evidence="1">Uncharacterized protein</fullName>
    </submittedName>
</protein>
<sequence>MTALGWHAVADYLPDALSRVAGSSRDLGLGAAWALSDHLADDGVQGLSCVLRCLLGVGESFQGGVEVVHQKSITQLAKCS</sequence>
<gene>
    <name evidence="1" type="ORF">OY187_21705</name>
</gene>
<organism evidence="1 2">
    <name type="scientific">Mycolicibacterium iranicum</name>
    <name type="common">Mycobacterium iranicum</name>
    <dbReference type="NCBI Taxonomy" id="912594"/>
    <lineage>
        <taxon>Bacteria</taxon>
        <taxon>Bacillati</taxon>
        <taxon>Actinomycetota</taxon>
        <taxon>Actinomycetes</taxon>
        <taxon>Mycobacteriales</taxon>
        <taxon>Mycobacteriaceae</taxon>
        <taxon>Mycolicibacterium</taxon>
    </lineage>
</organism>
<accession>A0ABT4HKE6</accession>
<evidence type="ECO:0000313" key="2">
    <source>
        <dbReference type="Proteomes" id="UP001084650"/>
    </source>
</evidence>
<comment type="caution">
    <text evidence="1">The sequence shown here is derived from an EMBL/GenBank/DDBJ whole genome shotgun (WGS) entry which is preliminary data.</text>
</comment>
<proteinExistence type="predicted"/>
<dbReference type="RefSeq" id="WP_268787191.1">
    <property type="nucleotide sequence ID" value="NZ_JAPQYE010000011.1"/>
</dbReference>
<evidence type="ECO:0000313" key="1">
    <source>
        <dbReference type="EMBL" id="MCZ0730670.1"/>
    </source>
</evidence>